<accession>A0A811MRX2</accession>
<evidence type="ECO:0000313" key="4">
    <source>
        <dbReference type="Proteomes" id="UP000604825"/>
    </source>
</evidence>
<evidence type="ECO:0000256" key="1">
    <source>
        <dbReference type="SAM" id="MobiDB-lite"/>
    </source>
</evidence>
<evidence type="ECO:0000313" key="3">
    <source>
        <dbReference type="EMBL" id="CAD6211748.1"/>
    </source>
</evidence>
<keyword evidence="4" id="KW-1185">Reference proteome</keyword>
<sequence length="154" mass="16308">MASSGATRSRPSCRTSRRLPGRNGSWCRRARGGGKLRLRSDLDVLAAALDVHVARLDEVYASGALTRAWARVVPCPGAGASRDDLFTRLRVGGYEMWREAVAALTEVLHDDEKCVRVVASDVADGVGVRCRAGRVPGRPRPGGGPGGGLGDCRV</sequence>
<name>A0A811MRX2_9POAL</name>
<feature type="region of interest" description="Disordered" evidence="1">
    <location>
        <begin position="134"/>
        <end position="154"/>
    </location>
</feature>
<protein>
    <recommendedName>
        <fullName evidence="2">DUF7032 domain-containing protein</fullName>
    </recommendedName>
</protein>
<feature type="domain" description="DUF7032" evidence="2">
    <location>
        <begin position="27"/>
        <end position="63"/>
    </location>
</feature>
<dbReference type="Pfam" id="PF23005">
    <property type="entry name" value="DUF7032"/>
    <property type="match status" value="1"/>
</dbReference>
<proteinExistence type="predicted"/>
<comment type="caution">
    <text evidence="3">The sequence shown here is derived from an EMBL/GenBank/DDBJ whole genome shotgun (WGS) entry which is preliminary data.</text>
</comment>
<dbReference type="PANTHER" id="PTHR46043">
    <property type="entry name" value="ARM REPEAT SUPERFAMILY PROTEIN"/>
    <property type="match status" value="1"/>
</dbReference>
<evidence type="ECO:0000259" key="2">
    <source>
        <dbReference type="Pfam" id="PF23005"/>
    </source>
</evidence>
<dbReference type="Proteomes" id="UP000604825">
    <property type="component" value="Unassembled WGS sequence"/>
</dbReference>
<feature type="compositionally biased region" description="Gly residues" evidence="1">
    <location>
        <begin position="140"/>
        <end position="154"/>
    </location>
</feature>
<dbReference type="AlphaFoldDB" id="A0A811MRX2"/>
<gene>
    <name evidence="3" type="ORF">NCGR_LOCUS7680</name>
</gene>
<organism evidence="3 4">
    <name type="scientific">Miscanthus lutarioriparius</name>
    <dbReference type="NCBI Taxonomy" id="422564"/>
    <lineage>
        <taxon>Eukaryota</taxon>
        <taxon>Viridiplantae</taxon>
        <taxon>Streptophyta</taxon>
        <taxon>Embryophyta</taxon>
        <taxon>Tracheophyta</taxon>
        <taxon>Spermatophyta</taxon>
        <taxon>Magnoliopsida</taxon>
        <taxon>Liliopsida</taxon>
        <taxon>Poales</taxon>
        <taxon>Poaceae</taxon>
        <taxon>PACMAD clade</taxon>
        <taxon>Panicoideae</taxon>
        <taxon>Andropogonodae</taxon>
        <taxon>Andropogoneae</taxon>
        <taxon>Saccharinae</taxon>
        <taxon>Miscanthus</taxon>
    </lineage>
</organism>
<dbReference type="PANTHER" id="PTHR46043:SF5">
    <property type="entry name" value="ARM REPEAT SUPERFAMILY PROTEIN"/>
    <property type="match status" value="1"/>
</dbReference>
<feature type="region of interest" description="Disordered" evidence="1">
    <location>
        <begin position="1"/>
        <end position="20"/>
    </location>
</feature>
<dbReference type="EMBL" id="CAJGYO010000002">
    <property type="protein sequence ID" value="CAD6211748.1"/>
    <property type="molecule type" value="Genomic_DNA"/>
</dbReference>
<dbReference type="InterPro" id="IPR054296">
    <property type="entry name" value="DUF7032"/>
</dbReference>
<reference evidence="3" key="1">
    <citation type="submission" date="2020-10" db="EMBL/GenBank/DDBJ databases">
        <authorList>
            <person name="Han B."/>
            <person name="Lu T."/>
            <person name="Zhao Q."/>
            <person name="Huang X."/>
            <person name="Zhao Y."/>
        </authorList>
    </citation>
    <scope>NUCLEOTIDE SEQUENCE</scope>
</reference>